<keyword evidence="2" id="KW-1185">Reference proteome</keyword>
<evidence type="ECO:0000313" key="2">
    <source>
        <dbReference type="Proteomes" id="UP000253090"/>
    </source>
</evidence>
<comment type="caution">
    <text evidence="1">The sequence shown here is derived from an EMBL/GenBank/DDBJ whole genome shotgun (WGS) entry which is preliminary data.</text>
</comment>
<evidence type="ECO:0000313" key="1">
    <source>
        <dbReference type="EMBL" id="RCX21544.1"/>
    </source>
</evidence>
<sequence>MKIGTITTRYARILLCASLVWFGAFQANGQQLLFGFASAAAADNDVAPAPEKLQQFAAEAIQELAKQETFTGWAQASPIIEPLGPGTHSWLVTLNSGTSGTPGPLGYLIISATPEGTYKLVEYGLGENSVFAKPALEAGLAELGISSKSRSSTGITPVYAGPALAEWMISATAKPGTVHFLDAVTGEVLPESTESWNRQAAKYRPPASAAGSGQPALNSEVTIRLADPFDPYDNILWMTEEAVRTTAGHINPILKALKTSSRLVFVASGPERTYSIPLPVYGYQTWKSDSVSSGDAPAVYILTGTDSAERWISLDALLNSGKFVAYKD</sequence>
<dbReference type="OrthoDB" id="2475185at2"/>
<dbReference type="Proteomes" id="UP000253090">
    <property type="component" value="Unassembled WGS sequence"/>
</dbReference>
<reference evidence="1 2" key="1">
    <citation type="submission" date="2018-07" db="EMBL/GenBank/DDBJ databases">
        <title>Genomic Encyclopedia of Type Strains, Phase III (KMG-III): the genomes of soil and plant-associated and newly described type strains.</title>
        <authorList>
            <person name="Whitman W."/>
        </authorList>
    </citation>
    <scope>NUCLEOTIDE SEQUENCE [LARGE SCALE GENOMIC DNA]</scope>
    <source>
        <strain evidence="1 2">CECT 8333</strain>
    </source>
</reference>
<gene>
    <name evidence="1" type="ORF">DFP94_102297</name>
</gene>
<dbReference type="EMBL" id="QPJW01000002">
    <property type="protein sequence ID" value="RCX21544.1"/>
    <property type="molecule type" value="Genomic_DNA"/>
</dbReference>
<dbReference type="AlphaFoldDB" id="A0A369BPF0"/>
<organism evidence="1 2">
    <name type="scientific">Fontibacillus phaseoli</name>
    <dbReference type="NCBI Taxonomy" id="1416533"/>
    <lineage>
        <taxon>Bacteria</taxon>
        <taxon>Bacillati</taxon>
        <taxon>Bacillota</taxon>
        <taxon>Bacilli</taxon>
        <taxon>Bacillales</taxon>
        <taxon>Paenibacillaceae</taxon>
        <taxon>Fontibacillus</taxon>
    </lineage>
</organism>
<accession>A0A369BPF0</accession>
<dbReference type="RefSeq" id="WP_114496093.1">
    <property type="nucleotide sequence ID" value="NZ_QPJW01000002.1"/>
</dbReference>
<name>A0A369BPF0_9BACL</name>
<protein>
    <submittedName>
        <fullName evidence="1">Uncharacterized protein</fullName>
    </submittedName>
</protein>
<proteinExistence type="predicted"/>